<feature type="domain" description="DUF2520" evidence="2">
    <location>
        <begin position="122"/>
        <end position="245"/>
    </location>
</feature>
<gene>
    <name evidence="3" type="ORF">D1013_13495</name>
</gene>
<dbReference type="Gene3D" id="3.40.50.720">
    <property type="entry name" value="NAD(P)-binding Rossmann-like Domain"/>
    <property type="match status" value="1"/>
</dbReference>
<dbReference type="SUPFAM" id="SSF51735">
    <property type="entry name" value="NAD(P)-binding Rossmann-fold domains"/>
    <property type="match status" value="1"/>
</dbReference>
<sequence>MKTVTIIGSGNVAYHLYKAFSLAENILIQQVVARNKSALETFVSPDKLCTNFEEVVDSDFIIIAVSDNAVEKIAGLLKNFKGIIVHTSGATSLGVLNKHENHGVFYPLQTFSKSREVVFQDIPICIEANTKHNHLELNELACTISGNVQRVNSSQRRQLHMAAVFANNFSNHLFYLGGKICAENQLSFSILKPLIKETVDKLEVLSPYEAQTGPAKRNDQNTLEAHLSILESDLHKDIYTLLSQSLQETYGKKL</sequence>
<dbReference type="InterPro" id="IPR036291">
    <property type="entry name" value="NAD(P)-bd_dom_sf"/>
</dbReference>
<evidence type="ECO:0000313" key="4">
    <source>
        <dbReference type="Proteomes" id="UP000276309"/>
    </source>
</evidence>
<dbReference type="EMBL" id="CP032050">
    <property type="protein sequence ID" value="AYN68318.1"/>
    <property type="molecule type" value="Genomic_DNA"/>
</dbReference>
<dbReference type="Proteomes" id="UP000276309">
    <property type="component" value="Chromosome"/>
</dbReference>
<proteinExistence type="predicted"/>
<evidence type="ECO:0000313" key="3">
    <source>
        <dbReference type="EMBL" id="AYN68318.1"/>
    </source>
</evidence>
<dbReference type="RefSeq" id="WP_121849332.1">
    <property type="nucleotide sequence ID" value="NZ_CP032050.1"/>
</dbReference>
<name>A0A3G2L7T4_9FLAO</name>
<dbReference type="InterPro" id="IPR037108">
    <property type="entry name" value="TM1727-like_C_sf"/>
</dbReference>
<evidence type="ECO:0000259" key="1">
    <source>
        <dbReference type="Pfam" id="PF03807"/>
    </source>
</evidence>
<dbReference type="InterPro" id="IPR028939">
    <property type="entry name" value="P5C_Rdtase_cat_N"/>
</dbReference>
<dbReference type="InterPro" id="IPR018931">
    <property type="entry name" value="DUF2520"/>
</dbReference>
<dbReference type="KEGG" id="emar:D1013_13495"/>
<reference evidence="3 4" key="1">
    <citation type="submission" date="2018-08" db="EMBL/GenBank/DDBJ databases">
        <title>The reduced genetic potential of extracellular carbohydrate catabolism in Euzebyella marina RN62, a Flavobacteriia bacterium isolated from the hadal water.</title>
        <authorList>
            <person name="Xue C."/>
        </authorList>
    </citation>
    <scope>NUCLEOTIDE SEQUENCE [LARGE SCALE GENOMIC DNA]</scope>
    <source>
        <strain evidence="3 4">RN62</strain>
    </source>
</reference>
<keyword evidence="4" id="KW-1185">Reference proteome</keyword>
<dbReference type="OrthoDB" id="9810755at2"/>
<dbReference type="PANTHER" id="PTHR40459:SF1">
    <property type="entry name" value="CONSERVED HYPOTHETICAL ALANINE AND LEUCINE RICH PROTEIN"/>
    <property type="match status" value="1"/>
</dbReference>
<protein>
    <submittedName>
        <fullName evidence="3">DUF2520 domain-containing protein</fullName>
    </submittedName>
</protein>
<accession>A0A3G2L7T4</accession>
<dbReference type="Pfam" id="PF10728">
    <property type="entry name" value="DUF2520"/>
    <property type="match status" value="1"/>
</dbReference>
<evidence type="ECO:0000259" key="2">
    <source>
        <dbReference type="Pfam" id="PF10728"/>
    </source>
</evidence>
<organism evidence="3 4">
    <name type="scientific">Euzebyella marina</name>
    <dbReference type="NCBI Taxonomy" id="1761453"/>
    <lineage>
        <taxon>Bacteria</taxon>
        <taxon>Pseudomonadati</taxon>
        <taxon>Bacteroidota</taxon>
        <taxon>Flavobacteriia</taxon>
        <taxon>Flavobacteriales</taxon>
        <taxon>Flavobacteriaceae</taxon>
        <taxon>Euzebyella</taxon>
    </lineage>
</organism>
<feature type="domain" description="Pyrroline-5-carboxylate reductase catalytic N-terminal" evidence="1">
    <location>
        <begin position="3"/>
        <end position="84"/>
    </location>
</feature>
<dbReference type="PANTHER" id="PTHR40459">
    <property type="entry name" value="CONSERVED HYPOTHETICAL ALANINE AND LEUCINE RICH PROTEIN"/>
    <property type="match status" value="1"/>
</dbReference>
<dbReference type="InterPro" id="IPR008927">
    <property type="entry name" value="6-PGluconate_DH-like_C_sf"/>
</dbReference>
<dbReference type="Pfam" id="PF03807">
    <property type="entry name" value="F420_oxidored"/>
    <property type="match status" value="1"/>
</dbReference>
<dbReference type="AlphaFoldDB" id="A0A3G2L7T4"/>
<dbReference type="SUPFAM" id="SSF48179">
    <property type="entry name" value="6-phosphogluconate dehydrogenase C-terminal domain-like"/>
    <property type="match status" value="1"/>
</dbReference>
<dbReference type="Gene3D" id="1.10.1040.20">
    <property type="entry name" value="ProC-like, C-terminal domain"/>
    <property type="match status" value="1"/>
</dbReference>